<evidence type="ECO:0000256" key="3">
    <source>
        <dbReference type="ARBA" id="ARBA00022475"/>
    </source>
</evidence>
<accession>A0A1T4Y440</accession>
<feature type="region of interest" description="Disordered" evidence="7">
    <location>
        <begin position="1"/>
        <end position="20"/>
    </location>
</feature>
<evidence type="ECO:0008006" key="11">
    <source>
        <dbReference type="Google" id="ProtNLM"/>
    </source>
</evidence>
<evidence type="ECO:0000313" key="9">
    <source>
        <dbReference type="EMBL" id="SKA96403.1"/>
    </source>
</evidence>
<dbReference type="InterPro" id="IPR005524">
    <property type="entry name" value="DUF318"/>
</dbReference>
<protein>
    <recommendedName>
        <fullName evidence="11">Permease</fullName>
    </recommendedName>
</protein>
<feature type="transmembrane region" description="Helical" evidence="8">
    <location>
        <begin position="335"/>
        <end position="356"/>
    </location>
</feature>
<evidence type="ECO:0000313" key="10">
    <source>
        <dbReference type="Proteomes" id="UP000189735"/>
    </source>
</evidence>
<evidence type="ECO:0000256" key="4">
    <source>
        <dbReference type="ARBA" id="ARBA00022692"/>
    </source>
</evidence>
<evidence type="ECO:0000256" key="1">
    <source>
        <dbReference type="ARBA" id="ARBA00004651"/>
    </source>
</evidence>
<evidence type="ECO:0000256" key="7">
    <source>
        <dbReference type="SAM" id="MobiDB-lite"/>
    </source>
</evidence>
<evidence type="ECO:0000256" key="8">
    <source>
        <dbReference type="SAM" id="Phobius"/>
    </source>
</evidence>
<evidence type="ECO:0000256" key="5">
    <source>
        <dbReference type="ARBA" id="ARBA00022989"/>
    </source>
</evidence>
<feature type="transmembrane region" description="Helical" evidence="8">
    <location>
        <begin position="36"/>
        <end position="55"/>
    </location>
</feature>
<keyword evidence="4 8" id="KW-0812">Transmembrane</keyword>
<dbReference type="EMBL" id="FUYG01000005">
    <property type="protein sequence ID" value="SKA96403.1"/>
    <property type="molecule type" value="Genomic_DNA"/>
</dbReference>
<feature type="transmembrane region" description="Helical" evidence="8">
    <location>
        <begin position="151"/>
        <end position="172"/>
    </location>
</feature>
<dbReference type="PANTHER" id="PTHR34184:SF4">
    <property type="entry name" value="UPF0718 PROTEIN YCGR"/>
    <property type="match status" value="1"/>
</dbReference>
<dbReference type="Pfam" id="PF03773">
    <property type="entry name" value="ArsP_1"/>
    <property type="match status" value="1"/>
</dbReference>
<keyword evidence="6 8" id="KW-0472">Membrane</keyword>
<feature type="transmembrane region" description="Helical" evidence="8">
    <location>
        <begin position="271"/>
        <end position="287"/>
    </location>
</feature>
<name>A0A1T4Y440_9MICO</name>
<sequence length="357" mass="38340">MTDPDFTPSRHEERTLSTTPAAHPSLRELTRSEWRWTPIVGVAAVLLLVAIRIFAPAEWTSWMTDPAKDFVTLSVSVIIESLPFVILGILLSAVVQIWLPAGFLLRRLPRNAVLRRSVISLLGVLLPVCECGNVPLTRGLIVSGLSVADSMAFLFAAPIINPITIITTYQAFGWNDGILISRIVGGLVIANLVGFIYSTHPAPQTLLTRSFQAACAVDPHAEHGTRTRRTLISFGRESAAMMPALIVGAGIAGLIQVAVSRNLLITLGSNPLWSVLALMALAFIVAICSNVDAFFILSFGSTFLPGGIVAFLIFGPMIDIKMLALMRTTFTVRTLVQVSVLIAVCAAAIGLAVNLVF</sequence>
<comment type="similarity">
    <text evidence="2">Belongs to the UPF0718 family.</text>
</comment>
<dbReference type="RefSeq" id="WP_078714449.1">
    <property type="nucleotide sequence ID" value="NZ_FUYG01000005.1"/>
</dbReference>
<keyword evidence="5 8" id="KW-1133">Transmembrane helix</keyword>
<gene>
    <name evidence="9" type="ORF">SAMN06295879_2226</name>
</gene>
<dbReference type="PANTHER" id="PTHR34184">
    <property type="entry name" value="UPF0718 PROTEIN YCGR"/>
    <property type="match status" value="1"/>
</dbReference>
<dbReference type="AlphaFoldDB" id="A0A1T4Y440"/>
<proteinExistence type="inferred from homology"/>
<dbReference type="GO" id="GO:0005886">
    <property type="term" value="C:plasma membrane"/>
    <property type="evidence" value="ECO:0007669"/>
    <property type="project" value="UniProtKB-SubCell"/>
</dbReference>
<keyword evidence="3" id="KW-1003">Cell membrane</keyword>
<dbReference type="InterPro" id="IPR052923">
    <property type="entry name" value="UPF0718"/>
</dbReference>
<evidence type="ECO:0000256" key="6">
    <source>
        <dbReference type="ARBA" id="ARBA00023136"/>
    </source>
</evidence>
<feature type="transmembrane region" description="Helical" evidence="8">
    <location>
        <begin position="239"/>
        <end position="259"/>
    </location>
</feature>
<feature type="transmembrane region" description="Helical" evidence="8">
    <location>
        <begin position="179"/>
        <end position="197"/>
    </location>
</feature>
<comment type="subcellular location">
    <subcellularLocation>
        <location evidence="1">Cell membrane</location>
        <topology evidence="1">Multi-pass membrane protein</topology>
    </subcellularLocation>
</comment>
<evidence type="ECO:0000256" key="2">
    <source>
        <dbReference type="ARBA" id="ARBA00006386"/>
    </source>
</evidence>
<feature type="transmembrane region" description="Helical" evidence="8">
    <location>
        <begin position="117"/>
        <end position="136"/>
    </location>
</feature>
<dbReference type="Proteomes" id="UP000189735">
    <property type="component" value="Unassembled WGS sequence"/>
</dbReference>
<feature type="transmembrane region" description="Helical" evidence="8">
    <location>
        <begin position="75"/>
        <end position="105"/>
    </location>
</feature>
<organism evidence="9 10">
    <name type="scientific">Agreia bicolorata</name>
    <dbReference type="NCBI Taxonomy" id="110935"/>
    <lineage>
        <taxon>Bacteria</taxon>
        <taxon>Bacillati</taxon>
        <taxon>Actinomycetota</taxon>
        <taxon>Actinomycetes</taxon>
        <taxon>Micrococcales</taxon>
        <taxon>Microbacteriaceae</taxon>
        <taxon>Agreia</taxon>
    </lineage>
</organism>
<feature type="transmembrane region" description="Helical" evidence="8">
    <location>
        <begin position="293"/>
        <end position="314"/>
    </location>
</feature>
<reference evidence="10" key="1">
    <citation type="submission" date="2017-02" db="EMBL/GenBank/DDBJ databases">
        <authorList>
            <person name="Varghese N."/>
            <person name="Submissions S."/>
        </authorList>
    </citation>
    <scope>NUCLEOTIDE SEQUENCE [LARGE SCALE GENOMIC DNA]</scope>
    <source>
        <strain evidence="10">VKM Ac-2052</strain>
    </source>
</reference>